<name>X8EET1_MYCXE</name>
<dbReference type="PATRIC" id="fig|1299334.3.peg.254"/>
<keyword evidence="2" id="KW-0378">Hydrolase</keyword>
<dbReference type="GO" id="GO:0030246">
    <property type="term" value="F:carbohydrate binding"/>
    <property type="evidence" value="ECO:0007669"/>
    <property type="project" value="InterPro"/>
</dbReference>
<organism evidence="2">
    <name type="scientific">Mycobacterium xenopi 4042</name>
    <dbReference type="NCBI Taxonomy" id="1299334"/>
    <lineage>
        <taxon>Bacteria</taxon>
        <taxon>Bacillati</taxon>
        <taxon>Actinomycetota</taxon>
        <taxon>Actinomycetes</taxon>
        <taxon>Mycobacteriales</taxon>
        <taxon>Mycobacteriaceae</taxon>
        <taxon>Mycobacterium</taxon>
    </lineage>
</organism>
<evidence type="ECO:0000256" key="1">
    <source>
        <dbReference type="SAM" id="MobiDB-lite"/>
    </source>
</evidence>
<dbReference type="AlphaFoldDB" id="X8EET1"/>
<dbReference type="EMBL" id="JAOB01000005">
    <property type="protein sequence ID" value="EUA78518.1"/>
    <property type="molecule type" value="Genomic_DNA"/>
</dbReference>
<dbReference type="SUPFAM" id="SSF74650">
    <property type="entry name" value="Galactose mutarotase-like"/>
    <property type="match status" value="1"/>
</dbReference>
<dbReference type="PANTHER" id="PTHR46017:SF1">
    <property type="entry name" value="ALPHA-MANNOSIDASE 2C1"/>
    <property type="match status" value="1"/>
</dbReference>
<comment type="caution">
    <text evidence="2">The sequence shown here is derived from an EMBL/GenBank/DDBJ whole genome shotgun (WGS) entry which is preliminary data.</text>
</comment>
<protein>
    <submittedName>
        <fullName evidence="2">Glycosyl hydrolases family 38 C-terminal domain protein</fullName>
    </submittedName>
</protein>
<feature type="region of interest" description="Disordered" evidence="1">
    <location>
        <begin position="299"/>
        <end position="321"/>
    </location>
</feature>
<dbReference type="PANTHER" id="PTHR46017">
    <property type="entry name" value="ALPHA-MANNOSIDASE 2C1"/>
    <property type="match status" value="1"/>
</dbReference>
<reference evidence="2" key="1">
    <citation type="submission" date="2014-01" db="EMBL/GenBank/DDBJ databases">
        <authorList>
            <person name="Brown-Elliot B."/>
            <person name="Wallace R."/>
            <person name="Lenaerts A."/>
            <person name="Ordway D."/>
            <person name="DeGroote M.A."/>
            <person name="Parker T."/>
            <person name="Sizemore C."/>
            <person name="Tallon L.J."/>
            <person name="Sadzewicz L.K."/>
            <person name="Sengamalay N."/>
            <person name="Fraser C.M."/>
            <person name="Hine E."/>
            <person name="Shefchek K.A."/>
            <person name="Das S.P."/>
            <person name="Tettelin H."/>
        </authorList>
    </citation>
    <scope>NUCLEOTIDE SEQUENCE [LARGE SCALE GENOMIC DNA]</scope>
    <source>
        <strain evidence="2">4042</strain>
    </source>
</reference>
<accession>X8EET1</accession>
<gene>
    <name evidence="2" type="ORF">I553_3877</name>
</gene>
<feature type="compositionally biased region" description="Low complexity" evidence="1">
    <location>
        <begin position="299"/>
        <end position="316"/>
    </location>
</feature>
<proteinExistence type="predicted"/>
<evidence type="ECO:0000313" key="2">
    <source>
        <dbReference type="EMBL" id="EUA78518.1"/>
    </source>
</evidence>
<dbReference type="GO" id="GO:0009313">
    <property type="term" value="P:oligosaccharide catabolic process"/>
    <property type="evidence" value="ECO:0007669"/>
    <property type="project" value="TreeGrafter"/>
</dbReference>
<dbReference type="GO" id="GO:0004559">
    <property type="term" value="F:alpha-mannosidase activity"/>
    <property type="evidence" value="ECO:0007669"/>
    <property type="project" value="TreeGrafter"/>
</dbReference>
<dbReference type="InterPro" id="IPR011013">
    <property type="entry name" value="Gal_mutarotase_sf_dom"/>
</dbReference>
<sequence>MWNSLAHKRTNVVTVRLDTPGRVFDADGDEMPAVVEPDGHSVTFLARDVPSLGWRAYRVLPCEVLSGWKPLSGNVIANEHYRLSVDRRAAVGVVLGSRRPRADRRGRVGNELALYEEYPSHPSAGEGPGTCCPKPRCVLFVGSVRGARLSRPARAAAGHPRPHRPVAALHADADPVARHRAVDCRTRIDEFTGTDQLLRLRWPCPVAGAMPVSEVGDAVVGRGFALLHADGRAVDTARYPWTLDNPAYGWFGLSSAARVRWGRGAGVSVAEVVSPTETTSGPLARALMIALVRAGSRPRAAAPTSPATDTSASTPTCGHSCRAGRPDQNVFTKAVLATAHPPTAPNSTVSSSRPAGQGVGARVAPLARLGAGADLREPRALRCW</sequence>